<dbReference type="GeneID" id="25478280"/>
<dbReference type="GO" id="GO:0006241">
    <property type="term" value="P:CTP biosynthetic process"/>
    <property type="evidence" value="ECO:0007669"/>
    <property type="project" value="InterPro"/>
</dbReference>
<dbReference type="InterPro" id="IPR034907">
    <property type="entry name" value="NDK-like_dom"/>
</dbReference>
<protein>
    <recommendedName>
        <fullName evidence="3">nucleoside-diphosphate kinase</fullName>
        <ecNumber evidence="3">2.7.4.6</ecNumber>
    </recommendedName>
</protein>
<dbReference type="GO" id="GO:0004550">
    <property type="term" value="F:nucleoside diphosphate kinase activity"/>
    <property type="evidence" value="ECO:0007669"/>
    <property type="project" value="UniProtKB-EC"/>
</dbReference>
<dbReference type="Pfam" id="PF00334">
    <property type="entry name" value="NDK"/>
    <property type="match status" value="1"/>
</dbReference>
<comment type="cofactor">
    <cofactor evidence="1">
        <name>Mg(2+)</name>
        <dbReference type="ChEBI" id="CHEBI:18420"/>
    </cofactor>
</comment>
<name>U6N257_9EIME</name>
<sequence length="105" mass="12063">MSPQQQRTYIMLKPDGLQRGLLGEVLRRFEQRGFTLVALKLLNPSSQTLEQHYAELRDKPFFRVLMNYMSSGPVVAMVWQGTDVVKQARKMLGETRPLDSQPGRV</sequence>
<dbReference type="InterPro" id="IPR001564">
    <property type="entry name" value="Nucleoside_diP_kinase"/>
</dbReference>
<evidence type="ECO:0000256" key="1">
    <source>
        <dbReference type="ARBA" id="ARBA00001946"/>
    </source>
</evidence>
<keyword evidence="10" id="KW-1185">Reference proteome</keyword>
<proteinExistence type="inferred from homology"/>
<dbReference type="InterPro" id="IPR036850">
    <property type="entry name" value="NDK-like_dom_sf"/>
</dbReference>
<keyword evidence="5 9" id="KW-0418">Kinase</keyword>
<reference evidence="9" key="2">
    <citation type="submission" date="2013-10" db="EMBL/GenBank/DDBJ databases">
        <authorList>
            <person name="Aslett M."/>
        </authorList>
    </citation>
    <scope>NUCLEOTIDE SEQUENCE [LARGE SCALE GENOMIC DNA]</scope>
    <source>
        <strain evidence="9">Houghton</strain>
    </source>
</reference>
<evidence type="ECO:0000256" key="6">
    <source>
        <dbReference type="PROSITE-ProRule" id="PRU00706"/>
    </source>
</evidence>
<comment type="caution">
    <text evidence="6">Lacks conserved residue(s) required for the propagation of feature annotation.</text>
</comment>
<dbReference type="AlphaFoldDB" id="U6N257"/>
<evidence type="ECO:0000313" key="9">
    <source>
        <dbReference type="EMBL" id="CDJ70307.1"/>
    </source>
</evidence>
<evidence type="ECO:0000313" key="10">
    <source>
        <dbReference type="Proteomes" id="UP000030754"/>
    </source>
</evidence>
<reference evidence="9" key="1">
    <citation type="submission" date="2013-10" db="EMBL/GenBank/DDBJ databases">
        <title>Genomic analysis of the causative agents of coccidiosis in chickens.</title>
        <authorList>
            <person name="Reid A.J."/>
            <person name="Blake D."/>
            <person name="Billington K."/>
            <person name="Browne H."/>
            <person name="Dunn M."/>
            <person name="Hung S."/>
            <person name="Kawahara F."/>
            <person name="Miranda-Saavedra D."/>
            <person name="Mourier T."/>
            <person name="Nagra H."/>
            <person name="Otto T.D."/>
            <person name="Rawlings N."/>
            <person name="Sanchez A."/>
            <person name="Sanders M."/>
            <person name="Subramaniam C."/>
            <person name="Tay Y."/>
            <person name="Dear P."/>
            <person name="Doerig C."/>
            <person name="Gruber A."/>
            <person name="Parkinson J."/>
            <person name="Shirley M."/>
            <person name="Wan K.L."/>
            <person name="Berriman M."/>
            <person name="Tomley F."/>
            <person name="Pain A."/>
        </authorList>
    </citation>
    <scope>NUCLEOTIDE SEQUENCE [LARGE SCALE GENOMIC DNA]</scope>
    <source>
        <strain evidence="9">Houghton</strain>
    </source>
</reference>
<evidence type="ECO:0000256" key="3">
    <source>
        <dbReference type="ARBA" id="ARBA00012966"/>
    </source>
</evidence>
<dbReference type="PANTHER" id="PTHR11349">
    <property type="entry name" value="NUCLEOSIDE DIPHOSPHATE KINASE"/>
    <property type="match status" value="1"/>
</dbReference>
<dbReference type="SMART" id="SM00562">
    <property type="entry name" value="NDK"/>
    <property type="match status" value="1"/>
</dbReference>
<dbReference type="SUPFAM" id="SSF54919">
    <property type="entry name" value="Nucleoside diphosphate kinase, NDK"/>
    <property type="match status" value="1"/>
</dbReference>
<dbReference type="GO" id="GO:0006183">
    <property type="term" value="P:GTP biosynthetic process"/>
    <property type="evidence" value="ECO:0007669"/>
    <property type="project" value="InterPro"/>
</dbReference>
<dbReference type="PROSITE" id="PS51374">
    <property type="entry name" value="NDPK_LIKE"/>
    <property type="match status" value="1"/>
</dbReference>
<gene>
    <name evidence="9" type="ORF">ENH_00081510</name>
</gene>
<organism evidence="9 10">
    <name type="scientific">Eimeria necatrix</name>
    <dbReference type="NCBI Taxonomy" id="51315"/>
    <lineage>
        <taxon>Eukaryota</taxon>
        <taxon>Sar</taxon>
        <taxon>Alveolata</taxon>
        <taxon>Apicomplexa</taxon>
        <taxon>Conoidasida</taxon>
        <taxon>Coccidia</taxon>
        <taxon>Eucoccidiorida</taxon>
        <taxon>Eimeriorina</taxon>
        <taxon>Eimeriidae</taxon>
        <taxon>Eimeria</taxon>
    </lineage>
</organism>
<dbReference type="PRINTS" id="PR01243">
    <property type="entry name" value="NUCDPKINASE"/>
</dbReference>
<evidence type="ECO:0000256" key="4">
    <source>
        <dbReference type="ARBA" id="ARBA00022679"/>
    </source>
</evidence>
<dbReference type="EMBL" id="HG725924">
    <property type="protein sequence ID" value="CDJ70307.1"/>
    <property type="molecule type" value="Genomic_DNA"/>
</dbReference>
<accession>U6N257</accession>
<dbReference type="OrthoDB" id="2162449at2759"/>
<dbReference type="Gene3D" id="3.30.70.141">
    <property type="entry name" value="Nucleoside diphosphate kinase-like domain"/>
    <property type="match status" value="1"/>
</dbReference>
<evidence type="ECO:0000256" key="7">
    <source>
        <dbReference type="RuleBase" id="RU004011"/>
    </source>
</evidence>
<evidence type="ECO:0000256" key="2">
    <source>
        <dbReference type="ARBA" id="ARBA00008142"/>
    </source>
</evidence>
<dbReference type="FunFam" id="3.30.70.141:FF:000039">
    <property type="entry name" value="Nucleoside diphosphate kinase B"/>
    <property type="match status" value="1"/>
</dbReference>
<evidence type="ECO:0000256" key="5">
    <source>
        <dbReference type="ARBA" id="ARBA00022777"/>
    </source>
</evidence>
<dbReference type="CDD" id="cd04413">
    <property type="entry name" value="NDPk_I"/>
    <property type="match status" value="1"/>
</dbReference>
<dbReference type="VEuPathDB" id="ToxoDB:ENH_00081510"/>
<evidence type="ECO:0000259" key="8">
    <source>
        <dbReference type="SMART" id="SM00562"/>
    </source>
</evidence>
<comment type="similarity">
    <text evidence="2 6 7">Belongs to the NDK family.</text>
</comment>
<dbReference type="RefSeq" id="XP_013438773.1">
    <property type="nucleotide sequence ID" value="XM_013583319.1"/>
</dbReference>
<dbReference type="GO" id="GO:0006228">
    <property type="term" value="P:UTP biosynthetic process"/>
    <property type="evidence" value="ECO:0007669"/>
    <property type="project" value="InterPro"/>
</dbReference>
<keyword evidence="4" id="KW-0808">Transferase</keyword>
<feature type="domain" description="Nucleoside diphosphate kinase-like" evidence="8">
    <location>
        <begin position="5"/>
        <end position="105"/>
    </location>
</feature>
<dbReference type="Proteomes" id="UP000030754">
    <property type="component" value="Unassembled WGS sequence"/>
</dbReference>
<dbReference type="EC" id="2.7.4.6" evidence="3"/>